<dbReference type="EMBL" id="DXBC01000175">
    <property type="protein sequence ID" value="HIZ80304.1"/>
    <property type="molecule type" value="Genomic_DNA"/>
</dbReference>
<feature type="signal peptide" evidence="1">
    <location>
        <begin position="1"/>
        <end position="27"/>
    </location>
</feature>
<dbReference type="Proteomes" id="UP000824101">
    <property type="component" value="Unassembled WGS sequence"/>
</dbReference>
<protein>
    <submittedName>
        <fullName evidence="2">YHYH domain-containing protein</fullName>
    </submittedName>
</protein>
<evidence type="ECO:0000256" key="1">
    <source>
        <dbReference type="SAM" id="SignalP"/>
    </source>
</evidence>
<accession>A0A9D2K7X3</accession>
<proteinExistence type="predicted"/>
<comment type="caution">
    <text evidence="2">The sequence shown here is derived from an EMBL/GenBank/DDBJ whole genome shotgun (WGS) entry which is preliminary data.</text>
</comment>
<sequence length="192" mass="21279">MKRKKTGIAVFLAAVLVSTCVPQISPAGPDMLVAEAHGGRTDGRGGHRDNKNRSGLGSYHYHCDGYPAHLHPDGVCPYRSGQAAESTPAPRTEETEAAAAAEIPENIDLVFDPVYYADHNPDLCQAFGYDRDCLLEHFLTSGMKEGRVAREDFDVNVYRRNYQDLQEAYGDDLPSYYRHYMDCGCREGRTAS</sequence>
<reference evidence="2" key="2">
    <citation type="submission" date="2021-04" db="EMBL/GenBank/DDBJ databases">
        <authorList>
            <person name="Gilroy R."/>
        </authorList>
    </citation>
    <scope>NUCLEOTIDE SEQUENCE</scope>
    <source>
        <strain evidence="2">ChiBcec1-1093</strain>
    </source>
</reference>
<organism evidence="2 3">
    <name type="scientific">Candidatus Lachnoclostridium stercorigallinarum</name>
    <dbReference type="NCBI Taxonomy" id="2838634"/>
    <lineage>
        <taxon>Bacteria</taxon>
        <taxon>Bacillati</taxon>
        <taxon>Bacillota</taxon>
        <taxon>Clostridia</taxon>
        <taxon>Lachnospirales</taxon>
        <taxon>Lachnospiraceae</taxon>
    </lineage>
</organism>
<evidence type="ECO:0000313" key="3">
    <source>
        <dbReference type="Proteomes" id="UP000824101"/>
    </source>
</evidence>
<feature type="chain" id="PRO_5038985351" evidence="1">
    <location>
        <begin position="28"/>
        <end position="192"/>
    </location>
</feature>
<name>A0A9D2K7X3_9FIRM</name>
<dbReference type="AlphaFoldDB" id="A0A9D2K7X3"/>
<keyword evidence="1" id="KW-0732">Signal</keyword>
<evidence type="ECO:0000313" key="2">
    <source>
        <dbReference type="EMBL" id="HIZ80304.1"/>
    </source>
</evidence>
<reference evidence="2" key="1">
    <citation type="journal article" date="2021" name="PeerJ">
        <title>Extensive microbial diversity within the chicken gut microbiome revealed by metagenomics and culture.</title>
        <authorList>
            <person name="Gilroy R."/>
            <person name="Ravi A."/>
            <person name="Getino M."/>
            <person name="Pursley I."/>
            <person name="Horton D.L."/>
            <person name="Alikhan N.F."/>
            <person name="Baker D."/>
            <person name="Gharbi K."/>
            <person name="Hall N."/>
            <person name="Watson M."/>
            <person name="Adriaenssens E.M."/>
            <person name="Foster-Nyarko E."/>
            <person name="Jarju S."/>
            <person name="Secka A."/>
            <person name="Antonio M."/>
            <person name="Oren A."/>
            <person name="Chaudhuri R.R."/>
            <person name="La Ragione R."/>
            <person name="Hildebrand F."/>
            <person name="Pallen M.J."/>
        </authorList>
    </citation>
    <scope>NUCLEOTIDE SEQUENCE</scope>
    <source>
        <strain evidence="2">ChiBcec1-1093</strain>
    </source>
</reference>
<gene>
    <name evidence="2" type="ORF">IAA17_11005</name>
</gene>